<dbReference type="AlphaFoldDB" id="A0A2Z7BWY1"/>
<organism evidence="1 2">
    <name type="scientific">Dorcoceras hygrometricum</name>
    <dbReference type="NCBI Taxonomy" id="472368"/>
    <lineage>
        <taxon>Eukaryota</taxon>
        <taxon>Viridiplantae</taxon>
        <taxon>Streptophyta</taxon>
        <taxon>Embryophyta</taxon>
        <taxon>Tracheophyta</taxon>
        <taxon>Spermatophyta</taxon>
        <taxon>Magnoliopsida</taxon>
        <taxon>eudicotyledons</taxon>
        <taxon>Gunneridae</taxon>
        <taxon>Pentapetalae</taxon>
        <taxon>asterids</taxon>
        <taxon>lamiids</taxon>
        <taxon>Lamiales</taxon>
        <taxon>Gesneriaceae</taxon>
        <taxon>Didymocarpoideae</taxon>
        <taxon>Trichosporeae</taxon>
        <taxon>Loxocarpinae</taxon>
        <taxon>Dorcoceras</taxon>
    </lineage>
</organism>
<dbReference type="EMBL" id="KV001482">
    <property type="protein sequence ID" value="KZV38894.1"/>
    <property type="molecule type" value="Genomic_DNA"/>
</dbReference>
<dbReference type="Proteomes" id="UP000250235">
    <property type="component" value="Unassembled WGS sequence"/>
</dbReference>
<evidence type="ECO:0000313" key="1">
    <source>
        <dbReference type="EMBL" id="KZV38894.1"/>
    </source>
</evidence>
<accession>A0A2Z7BWY1</accession>
<name>A0A2Z7BWY1_9LAMI</name>
<gene>
    <name evidence="1" type="ORF">F511_08811</name>
</gene>
<protein>
    <submittedName>
        <fullName evidence="1">Uncharacterized protein</fullName>
    </submittedName>
</protein>
<keyword evidence="2" id="KW-1185">Reference proteome</keyword>
<evidence type="ECO:0000313" key="2">
    <source>
        <dbReference type="Proteomes" id="UP000250235"/>
    </source>
</evidence>
<reference evidence="1 2" key="1">
    <citation type="journal article" date="2015" name="Proc. Natl. Acad. Sci. U.S.A.">
        <title>The resurrection genome of Boea hygrometrica: A blueprint for survival of dehydration.</title>
        <authorList>
            <person name="Xiao L."/>
            <person name="Yang G."/>
            <person name="Zhang L."/>
            <person name="Yang X."/>
            <person name="Zhao S."/>
            <person name="Ji Z."/>
            <person name="Zhou Q."/>
            <person name="Hu M."/>
            <person name="Wang Y."/>
            <person name="Chen M."/>
            <person name="Xu Y."/>
            <person name="Jin H."/>
            <person name="Xiao X."/>
            <person name="Hu G."/>
            <person name="Bao F."/>
            <person name="Hu Y."/>
            <person name="Wan P."/>
            <person name="Li L."/>
            <person name="Deng X."/>
            <person name="Kuang T."/>
            <person name="Xiang C."/>
            <person name="Zhu J.K."/>
            <person name="Oliver M.J."/>
            <person name="He Y."/>
        </authorList>
    </citation>
    <scope>NUCLEOTIDE SEQUENCE [LARGE SCALE GENOMIC DNA]</scope>
    <source>
        <strain evidence="2">cv. XS01</strain>
    </source>
</reference>
<proteinExistence type="predicted"/>
<sequence length="168" mass="18845">MEHIGMASMFKSMDDAGLKGFLKADVTFRAPRKKREIKIEYRLLHDIVAKSLCAKVRSFDIVTCEKFEFMVASSVGIAVNWGKILFNLLMGMVKNPKKQSQGYTVHISTLLASLVQADLDASVKLHPQKVLTRKSFQTYIKKNFEVKPAGESSKHTEDTAINTDGSEF</sequence>